<dbReference type="Pfam" id="PF13454">
    <property type="entry name" value="NAD_binding_9"/>
    <property type="match status" value="1"/>
</dbReference>
<protein>
    <submittedName>
        <fullName evidence="2">FAD/NAD(P)-binding protein</fullName>
    </submittedName>
</protein>
<proteinExistence type="predicted"/>
<organism evidence="2 3">
    <name type="scientific">Ideonella margarita</name>
    <dbReference type="NCBI Taxonomy" id="2984191"/>
    <lineage>
        <taxon>Bacteria</taxon>
        <taxon>Pseudomonadati</taxon>
        <taxon>Pseudomonadota</taxon>
        <taxon>Betaproteobacteria</taxon>
        <taxon>Burkholderiales</taxon>
        <taxon>Sphaerotilaceae</taxon>
        <taxon>Ideonella</taxon>
    </lineage>
</organism>
<name>A0ABU9C428_9BURK</name>
<evidence type="ECO:0000313" key="2">
    <source>
        <dbReference type="EMBL" id="MEK8046633.1"/>
    </source>
</evidence>
<dbReference type="PANTHER" id="PTHR40254">
    <property type="entry name" value="BLR0577 PROTEIN"/>
    <property type="match status" value="1"/>
</dbReference>
<dbReference type="SUPFAM" id="SSF51905">
    <property type="entry name" value="FAD/NAD(P)-binding domain"/>
    <property type="match status" value="2"/>
</dbReference>
<dbReference type="InterPro" id="IPR036188">
    <property type="entry name" value="FAD/NAD-bd_sf"/>
</dbReference>
<sequence>MPTAQDPPVPPGVIVIGAGFCGVAVVARLATQCPPGTHLTVLEQGPRWGRGLAYGTRSSSHWLNVPAGRLGLDPDHEAGFHDWLQQVHPGHAANAFVPRMWLGDYLCASLQAATELAQQRGLTVTHEMATAVDWLPAAAGQAATVMLSDGRVLQARAVVLATGHLPPSPPALPRPVSGPDAVENDAPHLTWGAPGLMANPWQLELLDGLDEDAEVLVLGSGLTAIDMVTVLQDQGHQGRITLLSRRGLLPQPHRSLEARPRPGLSPVAELGDESRLRPMLRAVRRWMSEAAADQRDWRDVMASLRGCTPSLWQRLSLRDRRQFLRHLQPWWDTHRHRLAPGIHRRLQGAMAAGQVALQAGRLLSVDRSADGALSVRWQRRGGPVVEARVALLVNCTGATTGLSRASTGLLARLRQQGVLTPDALDLGVLVDEQHRPLDTAGHGRAGLYYVGPMLKAQWWEAVAVPELRRHARQVADAVAVFMAELEADASADGATASPADALSGPACAR</sequence>
<dbReference type="InterPro" id="IPR038732">
    <property type="entry name" value="HpyO/CreE_NAD-binding"/>
</dbReference>
<feature type="domain" description="FAD-dependent urate hydroxylase HpyO/Asp monooxygenase CreE-like FAD/NAD(P)-binding" evidence="1">
    <location>
        <begin position="15"/>
        <end position="164"/>
    </location>
</feature>
<dbReference type="RefSeq" id="WP_341398929.1">
    <property type="nucleotide sequence ID" value="NZ_JBBUTI010000006.1"/>
</dbReference>
<dbReference type="PANTHER" id="PTHR40254:SF1">
    <property type="entry name" value="BLR0577 PROTEIN"/>
    <property type="match status" value="1"/>
</dbReference>
<gene>
    <name evidence="2" type="ORF">AACH00_09765</name>
</gene>
<reference evidence="2 3" key="1">
    <citation type="submission" date="2024-04" db="EMBL/GenBank/DDBJ databases">
        <title>Novel species of the genus Ideonella isolated from streams.</title>
        <authorList>
            <person name="Lu H."/>
        </authorList>
    </citation>
    <scope>NUCLEOTIDE SEQUENCE [LARGE SCALE GENOMIC DNA]</scope>
    <source>
        <strain evidence="2 3">LYT19W</strain>
    </source>
</reference>
<accession>A0ABU9C428</accession>
<evidence type="ECO:0000313" key="3">
    <source>
        <dbReference type="Proteomes" id="UP001379945"/>
    </source>
</evidence>
<dbReference type="Proteomes" id="UP001379945">
    <property type="component" value="Unassembled WGS sequence"/>
</dbReference>
<dbReference type="PRINTS" id="PR00368">
    <property type="entry name" value="FADPNR"/>
</dbReference>
<dbReference type="InterPro" id="IPR052189">
    <property type="entry name" value="L-asp_N-monooxygenase_NS-form"/>
</dbReference>
<dbReference type="Gene3D" id="3.50.50.60">
    <property type="entry name" value="FAD/NAD(P)-binding domain"/>
    <property type="match status" value="1"/>
</dbReference>
<keyword evidence="3" id="KW-1185">Reference proteome</keyword>
<dbReference type="EMBL" id="JBBUTI010000006">
    <property type="protein sequence ID" value="MEK8046633.1"/>
    <property type="molecule type" value="Genomic_DNA"/>
</dbReference>
<evidence type="ECO:0000259" key="1">
    <source>
        <dbReference type="Pfam" id="PF13454"/>
    </source>
</evidence>
<comment type="caution">
    <text evidence="2">The sequence shown here is derived from an EMBL/GenBank/DDBJ whole genome shotgun (WGS) entry which is preliminary data.</text>
</comment>